<keyword evidence="7" id="KW-0274">FAD</keyword>
<sequence length="338" mass="37064">MNENRKALIAVIGLIIIGGLMLVFLPQKDGEPYRKTRLVLDTYVTIAADADEPAAKKAVKMAFERMKEIDDKLNRYSPKSEISKVNREAPKPVKVSSDTLGSVKMGLYYSKISKGSFDITVGPLVSLFDFNKKIVPGKKEVEKAQELVDYRLVKIDEKKSTIALSKKGMILDVGAIAKGLAADEAFKVLKKQGVKGGLIDTGSSALAFSSKEGRKWRVGLRHPRQEEVLTVFDVRNKNISTSGDYQQFFVKNGRRYHHIIDPLTGYPAGGLASVTVISEKSAAQSDIISTAVFAMGKERGLDFVKSLKSTDVVMITTGGRVIATKNVPSKIAKQIKLR</sequence>
<comment type="catalytic activity">
    <reaction evidence="10">
        <text>L-threonyl-[protein] + FAD = FMN-L-threonyl-[protein] + AMP + H(+)</text>
        <dbReference type="Rhea" id="RHEA:36847"/>
        <dbReference type="Rhea" id="RHEA-COMP:11060"/>
        <dbReference type="Rhea" id="RHEA-COMP:11061"/>
        <dbReference type="ChEBI" id="CHEBI:15378"/>
        <dbReference type="ChEBI" id="CHEBI:30013"/>
        <dbReference type="ChEBI" id="CHEBI:57692"/>
        <dbReference type="ChEBI" id="CHEBI:74257"/>
        <dbReference type="ChEBI" id="CHEBI:456215"/>
        <dbReference type="EC" id="2.7.1.180"/>
    </reaction>
</comment>
<evidence type="ECO:0000256" key="6">
    <source>
        <dbReference type="ARBA" id="ARBA00022723"/>
    </source>
</evidence>
<proteinExistence type="predicted"/>
<evidence type="ECO:0000313" key="12">
    <source>
        <dbReference type="EMBL" id="KKL82577.1"/>
    </source>
</evidence>
<keyword evidence="5" id="KW-0808">Transferase</keyword>
<keyword evidence="8" id="KW-0460">Magnesium</keyword>
<dbReference type="PANTHER" id="PTHR30040">
    <property type="entry name" value="THIAMINE BIOSYNTHESIS LIPOPROTEIN APBE"/>
    <property type="match status" value="1"/>
</dbReference>
<dbReference type="AlphaFoldDB" id="A0A0F9I5A8"/>
<dbReference type="InterPro" id="IPR003374">
    <property type="entry name" value="ApbE-like_sf"/>
</dbReference>
<keyword evidence="11" id="KW-0812">Transmembrane</keyword>
<keyword evidence="11" id="KW-1133">Transmembrane helix</keyword>
<organism evidence="12">
    <name type="scientific">marine sediment metagenome</name>
    <dbReference type="NCBI Taxonomy" id="412755"/>
    <lineage>
        <taxon>unclassified sequences</taxon>
        <taxon>metagenomes</taxon>
        <taxon>ecological metagenomes</taxon>
    </lineage>
</organism>
<comment type="cofactor">
    <cofactor evidence="1">
        <name>Mg(2+)</name>
        <dbReference type="ChEBI" id="CHEBI:18420"/>
    </cofactor>
</comment>
<evidence type="ECO:0000256" key="10">
    <source>
        <dbReference type="ARBA" id="ARBA00048540"/>
    </source>
</evidence>
<keyword evidence="4" id="KW-0285">Flavoprotein</keyword>
<evidence type="ECO:0000256" key="1">
    <source>
        <dbReference type="ARBA" id="ARBA00001946"/>
    </source>
</evidence>
<name>A0A0F9I5A8_9ZZZZ</name>
<evidence type="ECO:0000256" key="4">
    <source>
        <dbReference type="ARBA" id="ARBA00022630"/>
    </source>
</evidence>
<dbReference type="Pfam" id="PF02424">
    <property type="entry name" value="ApbE"/>
    <property type="match status" value="1"/>
</dbReference>
<evidence type="ECO:0000256" key="8">
    <source>
        <dbReference type="ARBA" id="ARBA00022842"/>
    </source>
</evidence>
<comment type="caution">
    <text evidence="12">The sequence shown here is derived from an EMBL/GenBank/DDBJ whole genome shotgun (WGS) entry which is preliminary data.</text>
</comment>
<protein>
    <recommendedName>
        <fullName evidence="3">FAD:protein FMN transferase</fullName>
        <ecNumber evidence="2">2.7.1.180</ecNumber>
    </recommendedName>
    <alternativeName>
        <fullName evidence="9">Flavin transferase</fullName>
    </alternativeName>
</protein>
<gene>
    <name evidence="12" type="ORF">LCGC14_1983370</name>
</gene>
<evidence type="ECO:0000256" key="11">
    <source>
        <dbReference type="SAM" id="Phobius"/>
    </source>
</evidence>
<dbReference type="EC" id="2.7.1.180" evidence="2"/>
<accession>A0A0F9I5A8</accession>
<keyword evidence="6" id="KW-0479">Metal-binding</keyword>
<evidence type="ECO:0000256" key="9">
    <source>
        <dbReference type="ARBA" id="ARBA00031306"/>
    </source>
</evidence>
<dbReference type="PANTHER" id="PTHR30040:SF2">
    <property type="entry name" value="FAD:PROTEIN FMN TRANSFERASE"/>
    <property type="match status" value="1"/>
</dbReference>
<dbReference type="SUPFAM" id="SSF143631">
    <property type="entry name" value="ApbE-like"/>
    <property type="match status" value="1"/>
</dbReference>
<evidence type="ECO:0000256" key="5">
    <source>
        <dbReference type="ARBA" id="ARBA00022679"/>
    </source>
</evidence>
<dbReference type="GO" id="GO:0016740">
    <property type="term" value="F:transferase activity"/>
    <property type="evidence" value="ECO:0007669"/>
    <property type="project" value="UniProtKB-KW"/>
</dbReference>
<dbReference type="PIRSF" id="PIRSF006268">
    <property type="entry name" value="ApbE"/>
    <property type="match status" value="1"/>
</dbReference>
<reference evidence="12" key="1">
    <citation type="journal article" date="2015" name="Nature">
        <title>Complex archaea that bridge the gap between prokaryotes and eukaryotes.</title>
        <authorList>
            <person name="Spang A."/>
            <person name="Saw J.H."/>
            <person name="Jorgensen S.L."/>
            <person name="Zaremba-Niedzwiedzka K."/>
            <person name="Martijn J."/>
            <person name="Lind A.E."/>
            <person name="van Eijk R."/>
            <person name="Schleper C."/>
            <person name="Guy L."/>
            <person name="Ettema T.J."/>
        </authorList>
    </citation>
    <scope>NUCLEOTIDE SEQUENCE</scope>
</reference>
<dbReference type="Gene3D" id="3.10.520.10">
    <property type="entry name" value="ApbE-like domains"/>
    <property type="match status" value="1"/>
</dbReference>
<keyword evidence="11" id="KW-0472">Membrane</keyword>
<evidence type="ECO:0000256" key="3">
    <source>
        <dbReference type="ARBA" id="ARBA00016337"/>
    </source>
</evidence>
<evidence type="ECO:0000256" key="7">
    <source>
        <dbReference type="ARBA" id="ARBA00022827"/>
    </source>
</evidence>
<dbReference type="EMBL" id="LAZR01022239">
    <property type="protein sequence ID" value="KKL82577.1"/>
    <property type="molecule type" value="Genomic_DNA"/>
</dbReference>
<dbReference type="GO" id="GO:0046872">
    <property type="term" value="F:metal ion binding"/>
    <property type="evidence" value="ECO:0007669"/>
    <property type="project" value="UniProtKB-KW"/>
</dbReference>
<feature type="transmembrane region" description="Helical" evidence="11">
    <location>
        <begin position="7"/>
        <end position="25"/>
    </location>
</feature>
<evidence type="ECO:0000256" key="2">
    <source>
        <dbReference type="ARBA" id="ARBA00011955"/>
    </source>
</evidence>
<dbReference type="InterPro" id="IPR024932">
    <property type="entry name" value="ApbE"/>
</dbReference>